<name>A0A1I5N5H1_9BACT</name>
<sequence>MGFFKEAIQTMAGQPTDSTLNEVNTLKKEIKFYNIENIGMNFEPIECIRSIKTHIVEAEIELALVAKELGANAIINVKTTPIVMVSGTTNTNFDMMSSVATMGIVSKRDVKGSTHSSIQFLIEGTAVKIK</sequence>
<dbReference type="AlphaFoldDB" id="A0A1I5N5H1"/>
<evidence type="ECO:0000313" key="2">
    <source>
        <dbReference type="Proteomes" id="UP000199227"/>
    </source>
</evidence>
<gene>
    <name evidence="1" type="ORF">SAMN05216234_10868</name>
</gene>
<dbReference type="EMBL" id="FOXB01000008">
    <property type="protein sequence ID" value="SFP17058.1"/>
    <property type="molecule type" value="Genomic_DNA"/>
</dbReference>
<evidence type="ECO:0000313" key="1">
    <source>
        <dbReference type="EMBL" id="SFP17058.1"/>
    </source>
</evidence>
<proteinExistence type="predicted"/>
<protein>
    <submittedName>
        <fullName evidence="1">Uncharacterized protein</fullName>
    </submittedName>
</protein>
<dbReference type="Proteomes" id="UP000199227">
    <property type="component" value="Unassembled WGS sequence"/>
</dbReference>
<reference evidence="1 2" key="1">
    <citation type="submission" date="2016-10" db="EMBL/GenBank/DDBJ databases">
        <authorList>
            <person name="de Groot N.N."/>
        </authorList>
    </citation>
    <scope>NUCLEOTIDE SEQUENCE [LARGE SCALE GENOMIC DNA]</scope>
    <source>
        <strain evidence="1 2">EP1-55-1</strain>
    </source>
</reference>
<accession>A0A1I5N5H1</accession>
<organism evidence="1 2">
    <name type="scientific">Hydrogenimonas thermophila</name>
    <dbReference type="NCBI Taxonomy" id="223786"/>
    <lineage>
        <taxon>Bacteria</taxon>
        <taxon>Pseudomonadati</taxon>
        <taxon>Campylobacterota</taxon>
        <taxon>Epsilonproteobacteria</taxon>
        <taxon>Campylobacterales</taxon>
        <taxon>Hydrogenimonadaceae</taxon>
        <taxon>Hydrogenimonas</taxon>
    </lineage>
</organism>
<keyword evidence="2" id="KW-1185">Reference proteome</keyword>
<dbReference type="RefSeq" id="WP_092911571.1">
    <property type="nucleotide sequence ID" value="NZ_CP136592.1"/>
</dbReference>